<evidence type="ECO:0000313" key="2">
    <source>
        <dbReference type="EMBL" id="KZZ90320.1"/>
    </source>
</evidence>
<dbReference type="Proteomes" id="UP000242877">
    <property type="component" value="Unassembled WGS sequence"/>
</dbReference>
<evidence type="ECO:0000313" key="3">
    <source>
        <dbReference type="Proteomes" id="UP000242877"/>
    </source>
</evidence>
<accession>A0A166NIW0</accession>
<comment type="caution">
    <text evidence="2">The sequence shown here is derived from an EMBL/GenBank/DDBJ whole genome shotgun (WGS) entry which is preliminary data.</text>
</comment>
<protein>
    <submittedName>
        <fullName evidence="2">Uncharacterized protein</fullName>
    </submittedName>
</protein>
<name>A0A166NIW0_9EURO</name>
<feature type="region of interest" description="Disordered" evidence="1">
    <location>
        <begin position="1"/>
        <end position="60"/>
    </location>
</feature>
<keyword evidence="3" id="KW-1185">Reference proteome</keyword>
<proteinExistence type="predicted"/>
<gene>
    <name evidence="2" type="ORF">AAP_03850</name>
</gene>
<dbReference type="EMBL" id="AZGZ01000017">
    <property type="protein sequence ID" value="KZZ90320.1"/>
    <property type="molecule type" value="Genomic_DNA"/>
</dbReference>
<evidence type="ECO:0000256" key="1">
    <source>
        <dbReference type="SAM" id="MobiDB-lite"/>
    </source>
</evidence>
<organism evidence="2 3">
    <name type="scientific">Ascosphaera apis ARSEF 7405</name>
    <dbReference type="NCBI Taxonomy" id="392613"/>
    <lineage>
        <taxon>Eukaryota</taxon>
        <taxon>Fungi</taxon>
        <taxon>Dikarya</taxon>
        <taxon>Ascomycota</taxon>
        <taxon>Pezizomycotina</taxon>
        <taxon>Eurotiomycetes</taxon>
        <taxon>Eurotiomycetidae</taxon>
        <taxon>Onygenales</taxon>
        <taxon>Ascosphaeraceae</taxon>
        <taxon>Ascosphaera</taxon>
    </lineage>
</organism>
<dbReference type="VEuPathDB" id="FungiDB:AAP_03850"/>
<reference evidence="2 3" key="1">
    <citation type="journal article" date="2016" name="Genome Biol. Evol.">
        <title>Divergent and convergent evolution of fungal pathogenicity.</title>
        <authorList>
            <person name="Shang Y."/>
            <person name="Xiao G."/>
            <person name="Zheng P."/>
            <person name="Cen K."/>
            <person name="Zhan S."/>
            <person name="Wang C."/>
        </authorList>
    </citation>
    <scope>NUCLEOTIDE SEQUENCE [LARGE SCALE GENOMIC DNA]</scope>
    <source>
        <strain evidence="2 3">ARSEF 7405</strain>
    </source>
</reference>
<sequence>METQLNCLDEHPQTMKGSRRGYHSGGLKRTGRQLAFTDTRPDMSSANLNSSEFEVRSGTY</sequence>
<feature type="compositionally biased region" description="Polar residues" evidence="1">
    <location>
        <begin position="42"/>
        <end position="60"/>
    </location>
</feature>
<dbReference type="AlphaFoldDB" id="A0A166NIW0"/>